<name>A0A2G1W7U3_9BACT</name>
<organism evidence="4 5">
    <name type="scientific">Rhodopirellula bahusiensis</name>
    <dbReference type="NCBI Taxonomy" id="2014065"/>
    <lineage>
        <taxon>Bacteria</taxon>
        <taxon>Pseudomonadati</taxon>
        <taxon>Planctomycetota</taxon>
        <taxon>Planctomycetia</taxon>
        <taxon>Pirellulales</taxon>
        <taxon>Pirellulaceae</taxon>
        <taxon>Rhodopirellula</taxon>
    </lineage>
</organism>
<evidence type="ECO:0000256" key="2">
    <source>
        <dbReference type="SAM" id="Phobius"/>
    </source>
</evidence>
<evidence type="ECO:0000313" key="4">
    <source>
        <dbReference type="EMBL" id="PHQ35081.1"/>
    </source>
</evidence>
<keyword evidence="2" id="KW-0472">Membrane</keyword>
<dbReference type="SMART" id="SM00331">
    <property type="entry name" value="PP2C_SIG"/>
    <property type="match status" value="1"/>
</dbReference>
<dbReference type="Proteomes" id="UP000225740">
    <property type="component" value="Unassembled WGS sequence"/>
</dbReference>
<dbReference type="AlphaFoldDB" id="A0A2G1W7U3"/>
<proteinExistence type="predicted"/>
<protein>
    <submittedName>
        <fullName evidence="4">Serine/threonine protein phosphatase</fullName>
    </submittedName>
</protein>
<evidence type="ECO:0000313" key="5">
    <source>
        <dbReference type="Proteomes" id="UP000225740"/>
    </source>
</evidence>
<dbReference type="GO" id="GO:0016791">
    <property type="term" value="F:phosphatase activity"/>
    <property type="evidence" value="ECO:0007669"/>
    <property type="project" value="TreeGrafter"/>
</dbReference>
<keyword evidence="5" id="KW-1185">Reference proteome</keyword>
<dbReference type="InterPro" id="IPR036457">
    <property type="entry name" value="PPM-type-like_dom_sf"/>
</dbReference>
<reference evidence="4 5" key="1">
    <citation type="submission" date="2017-06" db="EMBL/GenBank/DDBJ databases">
        <title>Description of Rhodopirellula bahusiensis sp. nov.</title>
        <authorList>
            <person name="Kizina J."/>
            <person name="Harder J."/>
        </authorList>
    </citation>
    <scope>NUCLEOTIDE SEQUENCE [LARGE SCALE GENOMIC DNA]</scope>
    <source>
        <strain evidence="4 5">SWK21</strain>
    </source>
</reference>
<feature type="transmembrane region" description="Helical" evidence="2">
    <location>
        <begin position="12"/>
        <end position="36"/>
    </location>
</feature>
<evidence type="ECO:0000256" key="1">
    <source>
        <dbReference type="ARBA" id="ARBA00022801"/>
    </source>
</evidence>
<dbReference type="OrthoDB" id="247273at2"/>
<dbReference type="SUPFAM" id="SSF81606">
    <property type="entry name" value="PP2C-like"/>
    <property type="match status" value="1"/>
</dbReference>
<keyword evidence="2" id="KW-1133">Transmembrane helix</keyword>
<feature type="domain" description="PPM-type phosphatase" evidence="3">
    <location>
        <begin position="257"/>
        <end position="472"/>
    </location>
</feature>
<feature type="transmembrane region" description="Helical" evidence="2">
    <location>
        <begin position="159"/>
        <end position="185"/>
    </location>
</feature>
<dbReference type="EMBL" id="NIZW01000008">
    <property type="protein sequence ID" value="PHQ35081.1"/>
    <property type="molecule type" value="Genomic_DNA"/>
</dbReference>
<dbReference type="RefSeq" id="WP_099260839.1">
    <property type="nucleotide sequence ID" value="NZ_NIZW01000008.1"/>
</dbReference>
<accession>A0A2G1W7U3</accession>
<dbReference type="InterPro" id="IPR052016">
    <property type="entry name" value="Bact_Sigma-Reg"/>
</dbReference>
<keyword evidence="1" id="KW-0378">Hydrolase</keyword>
<gene>
    <name evidence="4" type="ORF">CEE69_11695</name>
</gene>
<sequence>MTDNTTKDRRRSYPTVTLLLLAVNVPLAVLVALLLVTDYRREMRRATDARSITLSDEASVIGNALLRLSEPDDAVAITTFLESTCAETAGPNTPGHWIDVRWNGKRLHTHTGPDSEQNTAPEIGRVQDAIVGRFSSGDLRVAVTERAAEIRRSARGETLMHLSGILGLASLAAIIVDVVLVRLIANPTKRLTETVEQLQSIQFEMEPLSFRSRELNDLSFQIAQMAESLRHAEADRSGAMRRARDIQNHLLPRRICVPGLAFATHFQPAEDVAGDIYGVMPMRDKSWLIYIADLVGHGIPAAISAAVLKMVIDSAANGTTDPGHIMNRVNRILPRYLSDSEFATAAILRWNPEKAELSCASAGHEPILLRTQQRLVTLSATGIPLGIDPSACWTTSHHNLVPGDRLLLATDGVAETHSPEDRQFGRSRLAEMFSNSHSRDIEDFAAHLDLEIALHRATAPIEDDVTFLIAECRRIDANQQHCPEKTQT</sequence>
<dbReference type="Pfam" id="PF07228">
    <property type="entry name" value="SpoIIE"/>
    <property type="match status" value="1"/>
</dbReference>
<comment type="caution">
    <text evidence="4">The sequence shown here is derived from an EMBL/GenBank/DDBJ whole genome shotgun (WGS) entry which is preliminary data.</text>
</comment>
<dbReference type="InterPro" id="IPR001932">
    <property type="entry name" value="PPM-type_phosphatase-like_dom"/>
</dbReference>
<dbReference type="Gene3D" id="3.60.40.10">
    <property type="entry name" value="PPM-type phosphatase domain"/>
    <property type="match status" value="1"/>
</dbReference>
<evidence type="ECO:0000259" key="3">
    <source>
        <dbReference type="SMART" id="SM00331"/>
    </source>
</evidence>
<dbReference type="PANTHER" id="PTHR43156">
    <property type="entry name" value="STAGE II SPORULATION PROTEIN E-RELATED"/>
    <property type="match status" value="1"/>
</dbReference>
<keyword evidence="2" id="KW-0812">Transmembrane</keyword>
<dbReference type="PANTHER" id="PTHR43156:SF2">
    <property type="entry name" value="STAGE II SPORULATION PROTEIN E"/>
    <property type="match status" value="1"/>
</dbReference>
<dbReference type="GeneID" id="90608806"/>
<dbReference type="Gene3D" id="6.10.340.10">
    <property type="match status" value="1"/>
</dbReference>